<dbReference type="SUPFAM" id="SSF53335">
    <property type="entry name" value="S-adenosyl-L-methionine-dependent methyltransferases"/>
    <property type="match status" value="1"/>
</dbReference>
<dbReference type="EMBL" id="JAOPKA010000015">
    <property type="protein sequence ID" value="MCU4743401.1"/>
    <property type="molecule type" value="Genomic_DNA"/>
</dbReference>
<feature type="compositionally biased region" description="Basic and acidic residues" evidence="1">
    <location>
        <begin position="72"/>
        <end position="82"/>
    </location>
</feature>
<keyword evidence="2" id="KW-0808">Transferase</keyword>
<proteinExistence type="predicted"/>
<reference evidence="2" key="1">
    <citation type="submission" date="2022-09" db="EMBL/GenBank/DDBJ databases">
        <title>Enrichment on poylsaccharides allowed isolation of novel metabolic and taxonomic groups of Haloarchaea.</title>
        <authorList>
            <person name="Sorokin D.Y."/>
            <person name="Elcheninov A.G."/>
            <person name="Khizhniak T.V."/>
            <person name="Kolganova T.V."/>
            <person name="Kublanov I.V."/>
        </authorList>
    </citation>
    <scope>NUCLEOTIDE SEQUENCE</scope>
    <source>
        <strain evidence="2">AArc-xg1-1</strain>
    </source>
</reference>
<dbReference type="PANTHER" id="PTHR43591">
    <property type="entry name" value="METHYLTRANSFERASE"/>
    <property type="match status" value="1"/>
</dbReference>
<keyword evidence="2" id="KW-0489">Methyltransferase</keyword>
<dbReference type="CDD" id="cd02440">
    <property type="entry name" value="AdoMet_MTases"/>
    <property type="match status" value="1"/>
</dbReference>
<gene>
    <name evidence="2" type="ORF">OB960_18610</name>
</gene>
<dbReference type="InterPro" id="IPR029063">
    <property type="entry name" value="SAM-dependent_MTases_sf"/>
</dbReference>
<dbReference type="GO" id="GO:0032259">
    <property type="term" value="P:methylation"/>
    <property type="evidence" value="ECO:0007669"/>
    <property type="project" value="UniProtKB-KW"/>
</dbReference>
<evidence type="ECO:0000313" key="3">
    <source>
        <dbReference type="Proteomes" id="UP001321018"/>
    </source>
</evidence>
<organism evidence="2 3">
    <name type="scientific">Natronoglomus mannanivorans</name>
    <dbReference type="NCBI Taxonomy" id="2979990"/>
    <lineage>
        <taxon>Archaea</taxon>
        <taxon>Methanobacteriati</taxon>
        <taxon>Methanobacteriota</taxon>
        <taxon>Stenosarchaea group</taxon>
        <taxon>Halobacteria</taxon>
        <taxon>Halobacteriales</taxon>
        <taxon>Natrialbaceae</taxon>
        <taxon>Natronoglomus</taxon>
    </lineage>
</organism>
<accession>A0AAP2Z1I0</accession>
<dbReference type="RefSeq" id="WP_338005220.1">
    <property type="nucleotide sequence ID" value="NZ_JAOPKA010000015.1"/>
</dbReference>
<evidence type="ECO:0000256" key="1">
    <source>
        <dbReference type="SAM" id="MobiDB-lite"/>
    </source>
</evidence>
<protein>
    <submittedName>
        <fullName evidence="2">Class I SAM-dependent methyltransferase</fullName>
    </submittedName>
</protein>
<sequence>MREFTADYLTRTREGMWDDSHDALEPLALDERERVLDVGCGTGELTRVLDARCPGDVVGCDADRRLLAAARERNRERRREPDLESEGDDEGENGDESENEHSDPVDRNERDHGPVVAGDALRLPFPDDTFDLVVCQALLINLPDPAAAVREFARVSSNLVAAIEPDNGSVTVDSSVDAEPPLERRARRAYLEGIETDVTLGASAREVFAEVGVEVLETRRYDHDRTIEPPYDEGALTVAKRKASGSGLADDRATMLAGELTEEGYDRLRTEWRSMGRDVIEQMGDREYRRREVVPFYVTVGAV</sequence>
<feature type="region of interest" description="Disordered" evidence="1">
    <location>
        <begin position="72"/>
        <end position="114"/>
    </location>
</feature>
<comment type="caution">
    <text evidence="2">The sequence shown here is derived from an EMBL/GenBank/DDBJ whole genome shotgun (WGS) entry which is preliminary data.</text>
</comment>
<dbReference type="Pfam" id="PF13489">
    <property type="entry name" value="Methyltransf_23"/>
    <property type="match status" value="1"/>
</dbReference>
<dbReference type="Proteomes" id="UP001321018">
    <property type="component" value="Unassembled WGS sequence"/>
</dbReference>
<name>A0AAP2Z1I0_9EURY</name>
<dbReference type="GO" id="GO:0008168">
    <property type="term" value="F:methyltransferase activity"/>
    <property type="evidence" value="ECO:0007669"/>
    <property type="project" value="UniProtKB-KW"/>
</dbReference>
<dbReference type="AlphaFoldDB" id="A0AAP2Z1I0"/>
<feature type="compositionally biased region" description="Acidic residues" evidence="1">
    <location>
        <begin position="83"/>
        <end position="98"/>
    </location>
</feature>
<feature type="compositionally biased region" description="Basic and acidic residues" evidence="1">
    <location>
        <begin position="99"/>
        <end position="113"/>
    </location>
</feature>
<evidence type="ECO:0000313" key="2">
    <source>
        <dbReference type="EMBL" id="MCU4743401.1"/>
    </source>
</evidence>
<dbReference type="Gene3D" id="3.40.50.150">
    <property type="entry name" value="Vaccinia Virus protein VP39"/>
    <property type="match status" value="1"/>
</dbReference>